<dbReference type="InterPro" id="IPR009597">
    <property type="entry name" value="DUF1206"/>
</dbReference>
<reference evidence="4" key="2">
    <citation type="submission" date="2018-12" db="EMBL/GenBank/DDBJ databases">
        <title>Maribacter lutimaris sp. nov., isolated from marine sediment.</title>
        <authorList>
            <person name="Kim K.K."/>
        </authorList>
    </citation>
    <scope>NUCLEOTIDE SEQUENCE [LARGE SCALE GENOMIC DNA]</scope>
    <source>
        <strain evidence="4">PoM-212</strain>
    </source>
</reference>
<dbReference type="Pfam" id="PF06724">
    <property type="entry name" value="DUF1206"/>
    <property type="match status" value="2"/>
</dbReference>
<keyword evidence="1" id="KW-0812">Transmembrane</keyword>
<dbReference type="Proteomes" id="UP000286990">
    <property type="component" value="Unassembled WGS sequence"/>
</dbReference>
<feature type="domain" description="DUF1206" evidence="2">
    <location>
        <begin position="185"/>
        <end position="256"/>
    </location>
</feature>
<evidence type="ECO:0000256" key="1">
    <source>
        <dbReference type="SAM" id="Phobius"/>
    </source>
</evidence>
<feature type="transmembrane region" description="Helical" evidence="1">
    <location>
        <begin position="184"/>
        <end position="206"/>
    </location>
</feature>
<name>A0A426RHC5_9FLAO</name>
<accession>A0A426RHC5</accession>
<keyword evidence="1" id="KW-0472">Membrane</keyword>
<dbReference type="EMBL" id="QUSX01000002">
    <property type="protein sequence ID" value="RRQ48430.1"/>
    <property type="molecule type" value="Genomic_DNA"/>
</dbReference>
<keyword evidence="4" id="KW-1185">Reference proteome</keyword>
<reference evidence="4" key="1">
    <citation type="submission" date="2018-08" db="EMBL/GenBank/DDBJ databases">
        <authorList>
            <person name="Khan S.A."/>
            <person name="J S.E."/>
        </authorList>
    </citation>
    <scope>NUCLEOTIDE SEQUENCE [LARGE SCALE GENOMIC DNA]</scope>
    <source>
        <strain evidence="4">PoM-212</strain>
    </source>
</reference>
<dbReference type="OrthoDB" id="1490880at2"/>
<gene>
    <name evidence="3" type="ORF">DZC72_12030</name>
</gene>
<evidence type="ECO:0000259" key="2">
    <source>
        <dbReference type="Pfam" id="PF06724"/>
    </source>
</evidence>
<evidence type="ECO:0000313" key="4">
    <source>
        <dbReference type="Proteomes" id="UP000286990"/>
    </source>
</evidence>
<dbReference type="AlphaFoldDB" id="A0A426RHC5"/>
<feature type="transmembrane region" description="Helical" evidence="1">
    <location>
        <begin position="94"/>
        <end position="116"/>
    </location>
</feature>
<proteinExistence type="predicted"/>
<sequence>MDDKIKKAARTGFAAKGLVYVITGILAFLAAFNLGGQKAGKLEVIDFLENQPFGKIILVALGLGLCSYALWRFIQSVQDPEHIGNDGKGIVKRISFFISGLIYMGLGFYSIIKGFSQPSGGGGSTASMIPTEYQQYIFLAVGICLAGKSIYQFIKAYKGSFTSKFDLKALSDNKKRKFIKNMGYAGLTARGILVGIIAYFFITAGFSLSTSNSGMKGTESAFSFLQQNSSGPWLMGLVAAGLACYGIYMFTMVRYRSFR</sequence>
<feature type="transmembrane region" description="Helical" evidence="1">
    <location>
        <begin position="12"/>
        <end position="32"/>
    </location>
</feature>
<keyword evidence="1" id="KW-1133">Transmembrane helix</keyword>
<feature type="transmembrane region" description="Helical" evidence="1">
    <location>
        <begin position="52"/>
        <end position="74"/>
    </location>
</feature>
<feature type="domain" description="DUF1206" evidence="2">
    <location>
        <begin position="12"/>
        <end position="77"/>
    </location>
</feature>
<protein>
    <submittedName>
        <fullName evidence="3">DUF1206 domain-containing protein</fullName>
    </submittedName>
</protein>
<organism evidence="3 4">
    <name type="scientific">Maribacter algicola</name>
    <dbReference type="NCBI Taxonomy" id="2498892"/>
    <lineage>
        <taxon>Bacteria</taxon>
        <taxon>Pseudomonadati</taxon>
        <taxon>Bacteroidota</taxon>
        <taxon>Flavobacteriia</taxon>
        <taxon>Flavobacteriales</taxon>
        <taxon>Flavobacteriaceae</taxon>
        <taxon>Maribacter</taxon>
    </lineage>
</organism>
<evidence type="ECO:0000313" key="3">
    <source>
        <dbReference type="EMBL" id="RRQ48430.1"/>
    </source>
</evidence>
<comment type="caution">
    <text evidence="3">The sequence shown here is derived from an EMBL/GenBank/DDBJ whole genome shotgun (WGS) entry which is preliminary data.</text>
</comment>
<feature type="transmembrane region" description="Helical" evidence="1">
    <location>
        <begin position="233"/>
        <end position="253"/>
    </location>
</feature>
<feature type="transmembrane region" description="Helical" evidence="1">
    <location>
        <begin position="136"/>
        <end position="154"/>
    </location>
</feature>
<dbReference type="RefSeq" id="WP_125223149.1">
    <property type="nucleotide sequence ID" value="NZ_QUSX01000002.1"/>
</dbReference>